<proteinExistence type="predicted"/>
<gene>
    <name evidence="3" type="ORF">chiPu_0007226</name>
</gene>
<feature type="coiled-coil region" evidence="1">
    <location>
        <begin position="4"/>
        <end position="38"/>
    </location>
</feature>
<name>A0A401SED5_CHIPU</name>
<keyword evidence="1" id="KW-0175">Coiled coil</keyword>
<feature type="region of interest" description="Disordered" evidence="2">
    <location>
        <begin position="99"/>
        <end position="150"/>
    </location>
</feature>
<sequence length="206" mass="23378">MESNKRLMQIIKDMRSDMKKLESENKALRVRLSQSGKRAEILEKTTITALQQQLKTEDAIAHVNLRRNISAPALERETRDNAMTVRRYSISSLHAFNVGNKHQKSLGQNPTSQTSEQEERGTVAPTMKPSKSQRTLAQFPDPKTSEENYSQRATLQEYVNKCKFKVKSVTFLLPVDAASRSESQESSQQPENQKSNQLSPILENDS</sequence>
<feature type="region of interest" description="Disordered" evidence="2">
    <location>
        <begin position="178"/>
        <end position="206"/>
    </location>
</feature>
<accession>A0A401SED5</accession>
<dbReference type="OrthoDB" id="8851930at2759"/>
<evidence type="ECO:0000256" key="1">
    <source>
        <dbReference type="SAM" id="Coils"/>
    </source>
</evidence>
<protein>
    <submittedName>
        <fullName evidence="3">Uncharacterized protein</fullName>
    </submittedName>
</protein>
<reference evidence="3 4" key="1">
    <citation type="journal article" date="2018" name="Nat. Ecol. Evol.">
        <title>Shark genomes provide insights into elasmobranch evolution and the origin of vertebrates.</title>
        <authorList>
            <person name="Hara Y"/>
            <person name="Yamaguchi K"/>
            <person name="Onimaru K"/>
            <person name="Kadota M"/>
            <person name="Koyanagi M"/>
            <person name="Keeley SD"/>
            <person name="Tatsumi K"/>
            <person name="Tanaka K"/>
            <person name="Motone F"/>
            <person name="Kageyama Y"/>
            <person name="Nozu R"/>
            <person name="Adachi N"/>
            <person name="Nishimura O"/>
            <person name="Nakagawa R"/>
            <person name="Tanegashima C"/>
            <person name="Kiyatake I"/>
            <person name="Matsumoto R"/>
            <person name="Murakumo K"/>
            <person name="Nishida K"/>
            <person name="Terakita A"/>
            <person name="Kuratani S"/>
            <person name="Sato K"/>
            <person name="Hyodo S Kuraku.S."/>
        </authorList>
    </citation>
    <scope>NUCLEOTIDE SEQUENCE [LARGE SCALE GENOMIC DNA]</scope>
</reference>
<feature type="compositionally biased region" description="Polar residues" evidence="2">
    <location>
        <begin position="105"/>
        <end position="115"/>
    </location>
</feature>
<dbReference type="EMBL" id="BEZZ01000220">
    <property type="protein sequence ID" value="GCC28792.1"/>
    <property type="molecule type" value="Genomic_DNA"/>
</dbReference>
<dbReference type="Proteomes" id="UP000287033">
    <property type="component" value="Unassembled WGS sequence"/>
</dbReference>
<feature type="compositionally biased region" description="Low complexity" evidence="2">
    <location>
        <begin position="184"/>
        <end position="197"/>
    </location>
</feature>
<evidence type="ECO:0000313" key="3">
    <source>
        <dbReference type="EMBL" id="GCC28792.1"/>
    </source>
</evidence>
<organism evidence="3 4">
    <name type="scientific">Chiloscyllium punctatum</name>
    <name type="common">Brownbanded bambooshark</name>
    <name type="synonym">Hemiscyllium punctatum</name>
    <dbReference type="NCBI Taxonomy" id="137246"/>
    <lineage>
        <taxon>Eukaryota</taxon>
        <taxon>Metazoa</taxon>
        <taxon>Chordata</taxon>
        <taxon>Craniata</taxon>
        <taxon>Vertebrata</taxon>
        <taxon>Chondrichthyes</taxon>
        <taxon>Elasmobranchii</taxon>
        <taxon>Galeomorphii</taxon>
        <taxon>Galeoidea</taxon>
        <taxon>Orectolobiformes</taxon>
        <taxon>Hemiscylliidae</taxon>
        <taxon>Chiloscyllium</taxon>
    </lineage>
</organism>
<evidence type="ECO:0000313" key="4">
    <source>
        <dbReference type="Proteomes" id="UP000287033"/>
    </source>
</evidence>
<evidence type="ECO:0000256" key="2">
    <source>
        <dbReference type="SAM" id="MobiDB-lite"/>
    </source>
</evidence>
<dbReference type="OMA" id="PEHVFGC"/>
<keyword evidence="4" id="KW-1185">Reference proteome</keyword>
<dbReference type="AlphaFoldDB" id="A0A401SED5"/>
<comment type="caution">
    <text evidence="3">The sequence shown here is derived from an EMBL/GenBank/DDBJ whole genome shotgun (WGS) entry which is preliminary data.</text>
</comment>